<feature type="binding site" evidence="12">
    <location>
        <position position="185"/>
    </location>
    <ligand>
        <name>Ca(2+)</name>
        <dbReference type="ChEBI" id="CHEBI:29108"/>
    </ligand>
</feature>
<dbReference type="GO" id="GO:0004334">
    <property type="term" value="F:fumarylacetoacetase activity"/>
    <property type="evidence" value="ECO:0007669"/>
    <property type="project" value="UniProtKB-UniRule"/>
</dbReference>
<dbReference type="EC" id="3.7.1.2" evidence="3 13"/>
<proteinExistence type="inferred from homology"/>
<feature type="domain" description="Fumarylacetoacetase N-terminal" evidence="15">
    <location>
        <begin position="12"/>
        <end position="107"/>
    </location>
</feature>
<dbReference type="InterPro" id="IPR011234">
    <property type="entry name" value="Fumarylacetoacetase-like_C"/>
</dbReference>
<dbReference type="GO" id="GO:0006572">
    <property type="term" value="P:L-tyrosine catabolic process"/>
    <property type="evidence" value="ECO:0007669"/>
    <property type="project" value="UniProtKB-UniRule"/>
</dbReference>
<dbReference type="SUPFAM" id="SSF56529">
    <property type="entry name" value="FAH"/>
    <property type="match status" value="1"/>
</dbReference>
<evidence type="ECO:0000256" key="3">
    <source>
        <dbReference type="ARBA" id="ARBA00012094"/>
    </source>
</evidence>
<feature type="binding site" evidence="12">
    <location>
        <position position="187"/>
    </location>
    <ligand>
        <name>Ca(2+)</name>
        <dbReference type="ChEBI" id="CHEBI:29108"/>
    </ligand>
</feature>
<keyword evidence="4 12" id="KW-0479">Metal-binding</keyword>
<evidence type="ECO:0000256" key="10">
    <source>
        <dbReference type="PIRSR" id="PIRSR605959-1"/>
    </source>
</evidence>
<dbReference type="GO" id="GO:0006559">
    <property type="term" value="P:L-phenylalanine catabolic process"/>
    <property type="evidence" value="ECO:0007669"/>
    <property type="project" value="UniProtKB-UniRule"/>
</dbReference>
<dbReference type="PANTHER" id="PTHR43069:SF5">
    <property type="entry name" value="FUMARYLACETOACETASE"/>
    <property type="match status" value="1"/>
</dbReference>
<dbReference type="SUPFAM" id="SSF63433">
    <property type="entry name" value="Fumarylacetoacetate hydrolase, FAH, N-terminal domain"/>
    <property type="match status" value="1"/>
</dbReference>
<evidence type="ECO:0000256" key="6">
    <source>
        <dbReference type="ARBA" id="ARBA00022837"/>
    </source>
</evidence>
<feature type="binding site" evidence="11">
    <location>
        <position position="226"/>
    </location>
    <ligand>
        <name>substrate</name>
    </ligand>
</feature>
<gene>
    <name evidence="16" type="ORF">CC84DRAFT_1216890</name>
</gene>
<evidence type="ECO:0000256" key="11">
    <source>
        <dbReference type="PIRSR" id="PIRSR605959-2"/>
    </source>
</evidence>
<name>A0A177CD36_9PLEO</name>
<keyword evidence="17" id="KW-1185">Reference proteome</keyword>
<sequence>MAGTYTSHFGINNIPYGIGRSSRRSAPQAVTRIGDEVIFLAELSKQAPLADVSADLSSIFAEKTLNAFAAQPKDVHVETRAAIQEAYKNSLHKGCSEDIKDVELLLPVQVGDFTDFSVSRDHVTNAPKALFGKPQLPHTFHNFPLGYAGRCSSIYVSPTPVTRPIGQFLENGKAVFGASRALDYELEVGAIVGRPLAGDTDVHAKDMDEHIFGLVLVNDWSSRDIQGCEMRDPLGPFKGKNFGTSMSPWVVTLEALRAFESPAPTHEEPVVHFLDDPNSTSYNLTIEAEIVRKGSTTTVCKVAFAQTMYWTFRQMLAHNAIGGCPLNTGDLLASGTVSGPSESELACLMELTMNGKEPKKLSDGSELKYLEDGDTVRFTAVAGDSSAGVGFGECVGTVKPARLL</sequence>
<evidence type="ECO:0000256" key="7">
    <source>
        <dbReference type="ARBA" id="ARBA00022842"/>
    </source>
</evidence>
<comment type="catalytic activity">
    <reaction evidence="13">
        <text>4-fumarylacetoacetate + H2O = acetoacetate + fumarate + H(+)</text>
        <dbReference type="Rhea" id="RHEA:10244"/>
        <dbReference type="ChEBI" id="CHEBI:13705"/>
        <dbReference type="ChEBI" id="CHEBI:15377"/>
        <dbReference type="ChEBI" id="CHEBI:15378"/>
        <dbReference type="ChEBI" id="CHEBI:18034"/>
        <dbReference type="ChEBI" id="CHEBI:29806"/>
        <dbReference type="EC" id="3.7.1.2"/>
    </reaction>
</comment>
<evidence type="ECO:0000256" key="9">
    <source>
        <dbReference type="ARBA" id="ARBA00023232"/>
    </source>
</evidence>
<dbReference type="Gene3D" id="2.30.30.230">
    <property type="entry name" value="Fumarylacetoacetase, N-terminal domain"/>
    <property type="match status" value="1"/>
</dbReference>
<dbReference type="GO" id="GO:0046872">
    <property type="term" value="F:metal ion binding"/>
    <property type="evidence" value="ECO:0007669"/>
    <property type="project" value="UniProtKB-UniRule"/>
</dbReference>
<organism evidence="16 17">
    <name type="scientific">Paraphaeosphaeria sporulosa</name>
    <dbReference type="NCBI Taxonomy" id="1460663"/>
    <lineage>
        <taxon>Eukaryota</taxon>
        <taxon>Fungi</taxon>
        <taxon>Dikarya</taxon>
        <taxon>Ascomycota</taxon>
        <taxon>Pezizomycotina</taxon>
        <taxon>Dothideomycetes</taxon>
        <taxon>Pleosporomycetidae</taxon>
        <taxon>Pleosporales</taxon>
        <taxon>Massarineae</taxon>
        <taxon>Didymosphaeriaceae</taxon>
        <taxon>Paraphaeosphaeria</taxon>
    </lineage>
</organism>
<evidence type="ECO:0000256" key="12">
    <source>
        <dbReference type="PIRSR" id="PIRSR605959-3"/>
    </source>
</evidence>
<feature type="binding site" evidence="12">
    <location>
        <position position="244"/>
    </location>
    <ligand>
        <name>Mg(2+)</name>
        <dbReference type="ChEBI" id="CHEBI:18420"/>
    </ligand>
</feature>
<feature type="domain" description="Fumarylacetoacetase-like C-terminal" evidence="14">
    <location>
        <begin position="117"/>
        <end position="398"/>
    </location>
</feature>
<feature type="binding site" evidence="11">
    <location>
        <position position="336"/>
    </location>
    <ligand>
        <name>substrate</name>
    </ligand>
</feature>
<protein>
    <recommendedName>
        <fullName evidence="3 13">Fumarylacetoacetase</fullName>
        <ecNumber evidence="3 13">3.7.1.2</ecNumber>
    </recommendedName>
    <alternativeName>
        <fullName evidence="13">Fumarylacetoacetate hydrolase</fullName>
    </alternativeName>
</protein>
<dbReference type="GeneID" id="28766331"/>
<keyword evidence="5 13" id="KW-0378">Hydrolase</keyword>
<comment type="pathway">
    <text evidence="1 13">Amino-acid degradation; L-phenylalanine degradation; acetoacetate and fumarate from L-phenylalanine: step 6/6.</text>
</comment>
<keyword evidence="9 13" id="KW-0585">Phenylalanine catabolism</keyword>
<dbReference type="InterPro" id="IPR005959">
    <property type="entry name" value="Fumarylacetoacetase"/>
</dbReference>
<evidence type="ECO:0000259" key="15">
    <source>
        <dbReference type="Pfam" id="PF09298"/>
    </source>
</evidence>
<comment type="similarity">
    <text evidence="2 13">Belongs to the FAH family.</text>
</comment>
<keyword evidence="8 13" id="KW-0828">Tyrosine catabolism</keyword>
<dbReference type="Proteomes" id="UP000077069">
    <property type="component" value="Unassembled WGS sequence"/>
</dbReference>
<evidence type="ECO:0000256" key="2">
    <source>
        <dbReference type="ARBA" id="ARBA00010211"/>
    </source>
</evidence>
<feature type="binding site" evidence="12">
    <location>
        <position position="240"/>
    </location>
    <ligand>
        <name>Mg(2+)</name>
        <dbReference type="ChEBI" id="CHEBI:18420"/>
    </ligand>
</feature>
<evidence type="ECO:0000313" key="16">
    <source>
        <dbReference type="EMBL" id="OAG05555.1"/>
    </source>
</evidence>
<dbReference type="UniPathway" id="UPA00139">
    <property type="reaction ID" value="UER00341"/>
</dbReference>
<feature type="binding site" evidence="12">
    <location>
        <position position="219"/>
    </location>
    <ligand>
        <name>Mg(2+)</name>
        <dbReference type="ChEBI" id="CHEBI:18420"/>
    </ligand>
</feature>
<dbReference type="InterPro" id="IPR036462">
    <property type="entry name" value="Fumarylacetoacetase_N_sf"/>
</dbReference>
<dbReference type="RefSeq" id="XP_018035920.1">
    <property type="nucleotide sequence ID" value="XM_018182845.1"/>
</dbReference>
<dbReference type="Pfam" id="PF09298">
    <property type="entry name" value="FAA_hydrolase_N"/>
    <property type="match status" value="1"/>
</dbReference>
<dbReference type="PANTHER" id="PTHR43069">
    <property type="entry name" value="FUMARYLACETOACETASE"/>
    <property type="match status" value="1"/>
</dbReference>
<dbReference type="Pfam" id="PF01557">
    <property type="entry name" value="FAA_hydrolase"/>
    <property type="match status" value="1"/>
</dbReference>
<evidence type="ECO:0000256" key="1">
    <source>
        <dbReference type="ARBA" id="ARBA00004782"/>
    </source>
</evidence>
<evidence type="ECO:0000256" key="8">
    <source>
        <dbReference type="ARBA" id="ARBA00022878"/>
    </source>
</evidence>
<keyword evidence="6 12" id="KW-0106">Calcium</keyword>
<comment type="cofactor">
    <cofactor evidence="13">
        <name>Mg(2+)</name>
        <dbReference type="ChEBI" id="CHEBI:18420"/>
    </cofactor>
    <cofactor evidence="13">
        <name>Ca(2+)</name>
        <dbReference type="ChEBI" id="CHEBI:29108"/>
    </cofactor>
</comment>
<dbReference type="AlphaFoldDB" id="A0A177CD36"/>
<feature type="binding site" evidence="12">
    <location>
        <position position="219"/>
    </location>
    <ligand>
        <name>Ca(2+)</name>
        <dbReference type="ChEBI" id="CHEBI:29108"/>
    </ligand>
</feature>
<evidence type="ECO:0000256" key="4">
    <source>
        <dbReference type="ARBA" id="ARBA00022723"/>
    </source>
</evidence>
<accession>A0A177CD36</accession>
<evidence type="ECO:0000259" key="14">
    <source>
        <dbReference type="Pfam" id="PF01557"/>
    </source>
</evidence>
<feature type="active site" description="Proton acceptor" evidence="10">
    <location>
        <position position="122"/>
    </location>
</feature>
<evidence type="ECO:0000256" key="13">
    <source>
        <dbReference type="RuleBase" id="RU366008"/>
    </source>
</evidence>
<evidence type="ECO:0000256" key="5">
    <source>
        <dbReference type="ARBA" id="ARBA00022801"/>
    </source>
</evidence>
<keyword evidence="7 12" id="KW-0460">Magnesium</keyword>
<dbReference type="GO" id="GO:1902000">
    <property type="term" value="P:homogentisate catabolic process"/>
    <property type="evidence" value="ECO:0007669"/>
    <property type="project" value="TreeGrafter"/>
</dbReference>
<dbReference type="InterPro" id="IPR015377">
    <property type="entry name" value="Fumarylacetoacetase_N"/>
</dbReference>
<dbReference type="InParanoid" id="A0A177CD36"/>
<dbReference type="Gene3D" id="3.90.850.10">
    <property type="entry name" value="Fumarylacetoacetase-like, C-terminal domain"/>
    <property type="match status" value="1"/>
</dbReference>
<reference evidence="16 17" key="1">
    <citation type="submission" date="2016-05" db="EMBL/GenBank/DDBJ databases">
        <title>Comparative analysis of secretome profiles of manganese(II)-oxidizing ascomycete fungi.</title>
        <authorList>
            <consortium name="DOE Joint Genome Institute"/>
            <person name="Zeiner C.A."/>
            <person name="Purvine S.O."/>
            <person name="Zink E.M."/>
            <person name="Wu S."/>
            <person name="Pasa-Tolic L."/>
            <person name="Chaput D.L."/>
            <person name="Haridas S."/>
            <person name="Grigoriev I.V."/>
            <person name="Santelli C.M."/>
            <person name="Hansel C.M."/>
        </authorList>
    </citation>
    <scope>NUCLEOTIDE SEQUENCE [LARGE SCALE GENOMIC DNA]</scope>
    <source>
        <strain evidence="16 17">AP3s5-JAC2a</strain>
    </source>
</reference>
<dbReference type="InterPro" id="IPR036663">
    <property type="entry name" value="Fumarylacetoacetase_C_sf"/>
</dbReference>
<dbReference type="STRING" id="1460663.A0A177CD36"/>
<dbReference type="OrthoDB" id="9971669at2759"/>
<feature type="binding site" evidence="12">
    <location>
        <position position="115"/>
    </location>
    <ligand>
        <name>Ca(2+)</name>
        <dbReference type="ChEBI" id="CHEBI:29108"/>
    </ligand>
</feature>
<evidence type="ECO:0000313" key="17">
    <source>
        <dbReference type="Proteomes" id="UP000077069"/>
    </source>
</evidence>
<dbReference type="EMBL" id="KV441552">
    <property type="protein sequence ID" value="OAG05555.1"/>
    <property type="molecule type" value="Genomic_DNA"/>
</dbReference>